<dbReference type="AlphaFoldDB" id="A0A1Y2CKK2"/>
<comment type="caution">
    <text evidence="2">The sequence shown here is derived from an EMBL/GenBank/DDBJ whole genome shotgun (WGS) entry which is preliminary data.</text>
</comment>
<gene>
    <name evidence="2" type="ORF">BCR33DRAFT_715109</name>
</gene>
<name>A0A1Y2CKK2_9FUNG</name>
<dbReference type="EMBL" id="MCGO01000014">
    <property type="protein sequence ID" value="ORY47384.1"/>
    <property type="molecule type" value="Genomic_DNA"/>
</dbReference>
<sequence length="413" mass="47024">MFAAATSEAKVNALPRAQIANPQDETTLRKKQMTGPKKRTLPLKLETELSPESDNALLPRKRPRIQIQLSNNSESTQLIGGKHSPIPKLKLEPQGPTPAISATALTPCQSCNKPCANIGLGDTCKDCLKATTGSFDKSVKGFVDYVEHKAREFVTKNPDFMKVENYSTQRYFRKETYENSEPLKSKIFQGIDPLDEHYLFNLFLFGFLSEQHSQEQWQNEGYVWRPNLSGAKMTFETWMTELSDNWEATHGMKAGKKEILQSSRQLFETNPTQRQNDAVTRGAVLEDRTFCSPATKSSKLLPTLGFRKIDKEKNEVYVERFFNDVNQQLEIRLNNGNPGIRFNNENNGMEKGSKKTKPADPYFKYLFPLRPVELDELMYLFYKLDADSVKQKRGRGGAKKENQRQLADGDESD</sequence>
<proteinExistence type="predicted"/>
<feature type="region of interest" description="Disordered" evidence="1">
    <location>
        <begin position="390"/>
        <end position="413"/>
    </location>
</feature>
<dbReference type="OrthoDB" id="10276276at2759"/>
<evidence type="ECO:0000313" key="3">
    <source>
        <dbReference type="Proteomes" id="UP000193642"/>
    </source>
</evidence>
<protein>
    <submittedName>
        <fullName evidence="2">Uncharacterized protein</fullName>
    </submittedName>
</protein>
<organism evidence="2 3">
    <name type="scientific">Rhizoclosmatium globosum</name>
    <dbReference type="NCBI Taxonomy" id="329046"/>
    <lineage>
        <taxon>Eukaryota</taxon>
        <taxon>Fungi</taxon>
        <taxon>Fungi incertae sedis</taxon>
        <taxon>Chytridiomycota</taxon>
        <taxon>Chytridiomycota incertae sedis</taxon>
        <taxon>Chytridiomycetes</taxon>
        <taxon>Chytridiales</taxon>
        <taxon>Chytriomycetaceae</taxon>
        <taxon>Rhizoclosmatium</taxon>
    </lineage>
</organism>
<evidence type="ECO:0000256" key="1">
    <source>
        <dbReference type="SAM" id="MobiDB-lite"/>
    </source>
</evidence>
<feature type="compositionally biased region" description="Basic residues" evidence="1">
    <location>
        <begin position="29"/>
        <end position="41"/>
    </location>
</feature>
<evidence type="ECO:0000313" key="2">
    <source>
        <dbReference type="EMBL" id="ORY47384.1"/>
    </source>
</evidence>
<reference evidence="2 3" key="1">
    <citation type="submission" date="2016-07" db="EMBL/GenBank/DDBJ databases">
        <title>Pervasive Adenine N6-methylation of Active Genes in Fungi.</title>
        <authorList>
            <consortium name="DOE Joint Genome Institute"/>
            <person name="Mondo S.J."/>
            <person name="Dannebaum R.O."/>
            <person name="Kuo R.C."/>
            <person name="Labutti K."/>
            <person name="Haridas S."/>
            <person name="Kuo A."/>
            <person name="Salamov A."/>
            <person name="Ahrendt S.R."/>
            <person name="Lipzen A."/>
            <person name="Sullivan W."/>
            <person name="Andreopoulos W.B."/>
            <person name="Clum A."/>
            <person name="Lindquist E."/>
            <person name="Daum C."/>
            <person name="Ramamoorthy G.K."/>
            <person name="Gryganskyi A."/>
            <person name="Culley D."/>
            <person name="Magnuson J.K."/>
            <person name="James T.Y."/>
            <person name="O'Malley M.A."/>
            <person name="Stajich J.E."/>
            <person name="Spatafora J.W."/>
            <person name="Visel A."/>
            <person name="Grigoriev I.V."/>
        </authorList>
    </citation>
    <scope>NUCLEOTIDE SEQUENCE [LARGE SCALE GENOMIC DNA]</scope>
    <source>
        <strain evidence="2 3">JEL800</strain>
    </source>
</reference>
<keyword evidence="3" id="KW-1185">Reference proteome</keyword>
<feature type="region of interest" description="Disordered" evidence="1">
    <location>
        <begin position="1"/>
        <end position="44"/>
    </location>
</feature>
<dbReference type="Proteomes" id="UP000193642">
    <property type="component" value="Unassembled WGS sequence"/>
</dbReference>
<accession>A0A1Y2CKK2</accession>